<keyword evidence="3 7" id="KW-1133">Transmembrane helix</keyword>
<dbReference type="GO" id="GO:0016491">
    <property type="term" value="F:oxidoreductase activity"/>
    <property type="evidence" value="ECO:0007669"/>
    <property type="project" value="UniProtKB-KW"/>
</dbReference>
<dbReference type="PANTHER" id="PTHR21624:SF1">
    <property type="entry name" value="ALKYLGLYCEROL MONOOXYGENASE"/>
    <property type="match status" value="1"/>
</dbReference>
<evidence type="ECO:0000313" key="10">
    <source>
        <dbReference type="Proteomes" id="UP001576780"/>
    </source>
</evidence>
<dbReference type="Pfam" id="PF04116">
    <property type="entry name" value="FA_hydroxylase"/>
    <property type="match status" value="1"/>
</dbReference>
<sequence>MEAITLICISLVWDFLLLFVGIEFFYYWYHRASHEVRWFWATHAVHHSAKHLNLSAAYRLGWTGLLSGYILFFLPLIWLGVHPIALLTGLSLNLIYQFWIHTELVPKLGVLEWFLNTPSHHRVHHAANSEYIDRNYGGVLIIFDRWFGTFTSEQPDCPTFYGLTHPLRSYNPVTIAFHEWRRLFQDLITAKTWRDRCRVIFGRPI</sequence>
<evidence type="ECO:0000256" key="5">
    <source>
        <dbReference type="ARBA" id="ARBA00023098"/>
    </source>
</evidence>
<evidence type="ECO:0000256" key="6">
    <source>
        <dbReference type="ARBA" id="ARBA00023136"/>
    </source>
</evidence>
<evidence type="ECO:0000256" key="3">
    <source>
        <dbReference type="ARBA" id="ARBA00022989"/>
    </source>
</evidence>
<proteinExistence type="predicted"/>
<feature type="transmembrane region" description="Helical" evidence="7">
    <location>
        <begin position="69"/>
        <end position="96"/>
    </location>
</feature>
<dbReference type="Proteomes" id="UP001576780">
    <property type="component" value="Unassembled WGS sequence"/>
</dbReference>
<gene>
    <name evidence="9" type="ORF">ACE1CA_00810</name>
</gene>
<dbReference type="InterPro" id="IPR006694">
    <property type="entry name" value="Fatty_acid_hydroxylase"/>
</dbReference>
<protein>
    <submittedName>
        <fullName evidence="9">Sterol desaturase family protein</fullName>
        <ecNumber evidence="9">1.-.-.-</ecNumber>
    </submittedName>
</protein>
<evidence type="ECO:0000256" key="4">
    <source>
        <dbReference type="ARBA" id="ARBA00023002"/>
    </source>
</evidence>
<name>A0ABV4WD99_9CYAN</name>
<evidence type="ECO:0000313" key="9">
    <source>
        <dbReference type="EMBL" id="MFB2833053.1"/>
    </source>
</evidence>
<keyword evidence="5" id="KW-0443">Lipid metabolism</keyword>
<comment type="caution">
    <text evidence="9">The sequence shown here is derived from an EMBL/GenBank/DDBJ whole genome shotgun (WGS) entry which is preliminary data.</text>
</comment>
<evidence type="ECO:0000256" key="1">
    <source>
        <dbReference type="ARBA" id="ARBA00004127"/>
    </source>
</evidence>
<feature type="domain" description="Fatty acid hydroxylase" evidence="8">
    <location>
        <begin position="15"/>
        <end position="149"/>
    </location>
</feature>
<dbReference type="RefSeq" id="WP_413275523.1">
    <property type="nucleotide sequence ID" value="NZ_JBHFNT010000010.1"/>
</dbReference>
<keyword evidence="6 7" id="KW-0472">Membrane</keyword>
<evidence type="ECO:0000256" key="7">
    <source>
        <dbReference type="SAM" id="Phobius"/>
    </source>
</evidence>
<keyword evidence="10" id="KW-1185">Reference proteome</keyword>
<keyword evidence="2 7" id="KW-0812">Transmembrane</keyword>
<keyword evidence="4 9" id="KW-0560">Oxidoreductase</keyword>
<evidence type="ECO:0000256" key="2">
    <source>
        <dbReference type="ARBA" id="ARBA00022692"/>
    </source>
</evidence>
<evidence type="ECO:0000259" key="8">
    <source>
        <dbReference type="Pfam" id="PF04116"/>
    </source>
</evidence>
<organism evidence="9 10">
    <name type="scientific">Floridaenema evergladense BLCC-F167</name>
    <dbReference type="NCBI Taxonomy" id="3153639"/>
    <lineage>
        <taxon>Bacteria</taxon>
        <taxon>Bacillati</taxon>
        <taxon>Cyanobacteriota</taxon>
        <taxon>Cyanophyceae</taxon>
        <taxon>Oscillatoriophycideae</taxon>
        <taxon>Aerosakkonematales</taxon>
        <taxon>Aerosakkonemataceae</taxon>
        <taxon>Floridanema</taxon>
        <taxon>Floridanema evergladense</taxon>
    </lineage>
</organism>
<reference evidence="9 10" key="1">
    <citation type="submission" date="2024-09" db="EMBL/GenBank/DDBJ databases">
        <title>Floridaenema gen nov. (Aerosakkonemataceae, Aerosakkonematales ord. nov., Cyanobacteria) from benthic tropical and subtropical fresh waters, with the description of four new species.</title>
        <authorList>
            <person name="Moretto J.A."/>
            <person name="Berthold D.E."/>
            <person name="Lefler F.W."/>
            <person name="Huang I.-S."/>
            <person name="Laughinghouse H. IV."/>
        </authorList>
    </citation>
    <scope>NUCLEOTIDE SEQUENCE [LARGE SCALE GENOMIC DNA]</scope>
    <source>
        <strain evidence="9 10">BLCC-F167</strain>
    </source>
</reference>
<dbReference type="EC" id="1.-.-.-" evidence="9"/>
<feature type="transmembrane region" description="Helical" evidence="7">
    <location>
        <begin position="7"/>
        <end position="29"/>
    </location>
</feature>
<dbReference type="InterPro" id="IPR051689">
    <property type="entry name" value="Sterol_desaturase/TMEM195"/>
</dbReference>
<comment type="subcellular location">
    <subcellularLocation>
        <location evidence="1">Endomembrane system</location>
        <topology evidence="1">Multi-pass membrane protein</topology>
    </subcellularLocation>
</comment>
<dbReference type="PANTHER" id="PTHR21624">
    <property type="entry name" value="STEROL DESATURASE-RELATED PROTEIN"/>
    <property type="match status" value="1"/>
</dbReference>
<accession>A0ABV4WD99</accession>
<dbReference type="EMBL" id="JBHFNT010000010">
    <property type="protein sequence ID" value="MFB2833053.1"/>
    <property type="molecule type" value="Genomic_DNA"/>
</dbReference>